<evidence type="ECO:0000313" key="1">
    <source>
        <dbReference type="EMBL" id="KAI3821246.1"/>
    </source>
</evidence>
<protein>
    <submittedName>
        <fullName evidence="1">Uncharacterized protein</fullName>
    </submittedName>
</protein>
<dbReference type="Proteomes" id="UP001056120">
    <property type="component" value="Linkage Group LG03"/>
</dbReference>
<proteinExistence type="predicted"/>
<accession>A0ACB9JND5</accession>
<keyword evidence="2" id="KW-1185">Reference proteome</keyword>
<evidence type="ECO:0000313" key="2">
    <source>
        <dbReference type="Proteomes" id="UP001056120"/>
    </source>
</evidence>
<dbReference type="EMBL" id="CM042020">
    <property type="protein sequence ID" value="KAI3821246.1"/>
    <property type="molecule type" value="Genomic_DNA"/>
</dbReference>
<organism evidence="1 2">
    <name type="scientific">Smallanthus sonchifolius</name>
    <dbReference type="NCBI Taxonomy" id="185202"/>
    <lineage>
        <taxon>Eukaryota</taxon>
        <taxon>Viridiplantae</taxon>
        <taxon>Streptophyta</taxon>
        <taxon>Embryophyta</taxon>
        <taxon>Tracheophyta</taxon>
        <taxon>Spermatophyta</taxon>
        <taxon>Magnoliopsida</taxon>
        <taxon>eudicotyledons</taxon>
        <taxon>Gunneridae</taxon>
        <taxon>Pentapetalae</taxon>
        <taxon>asterids</taxon>
        <taxon>campanulids</taxon>
        <taxon>Asterales</taxon>
        <taxon>Asteraceae</taxon>
        <taxon>Asteroideae</taxon>
        <taxon>Heliantheae alliance</taxon>
        <taxon>Millerieae</taxon>
        <taxon>Smallanthus</taxon>
    </lineage>
</organism>
<reference evidence="1 2" key="2">
    <citation type="journal article" date="2022" name="Mol. Ecol. Resour.">
        <title>The genomes of chicory, endive, great burdock and yacon provide insights into Asteraceae paleo-polyploidization history and plant inulin production.</title>
        <authorList>
            <person name="Fan W."/>
            <person name="Wang S."/>
            <person name="Wang H."/>
            <person name="Wang A."/>
            <person name="Jiang F."/>
            <person name="Liu H."/>
            <person name="Zhao H."/>
            <person name="Xu D."/>
            <person name="Zhang Y."/>
        </authorList>
    </citation>
    <scope>NUCLEOTIDE SEQUENCE [LARGE SCALE GENOMIC DNA]</scope>
    <source>
        <strain evidence="2">cv. Yunnan</strain>
        <tissue evidence="1">Leaves</tissue>
    </source>
</reference>
<reference evidence="2" key="1">
    <citation type="journal article" date="2022" name="Mol. Ecol. Resour.">
        <title>The genomes of chicory, endive, great burdock and yacon provide insights into Asteraceae palaeo-polyploidization history and plant inulin production.</title>
        <authorList>
            <person name="Fan W."/>
            <person name="Wang S."/>
            <person name="Wang H."/>
            <person name="Wang A."/>
            <person name="Jiang F."/>
            <person name="Liu H."/>
            <person name="Zhao H."/>
            <person name="Xu D."/>
            <person name="Zhang Y."/>
        </authorList>
    </citation>
    <scope>NUCLEOTIDE SEQUENCE [LARGE SCALE GENOMIC DNA]</scope>
    <source>
        <strain evidence="2">cv. Yunnan</strain>
    </source>
</reference>
<gene>
    <name evidence="1" type="ORF">L1987_08809</name>
</gene>
<name>A0ACB9JND5_9ASTR</name>
<sequence length="275" mass="30951">MVYESDSEDEIFDEKKVEGIPKEVKIDDPTVVKNVTWDRCIMTEPEEVKVVPTKLSPILQSSGFVAAGYQKVNSSKVPIQTYVPKKLIDCSRHSSEAYSSDGSSNSKKTPYFRTYQEIRGKMKTVPSQPKVVKILKRKYEGKSSSSVEKNIPGQTFVKSSGFKQQDKLNAKSFVCKEKLEIPKVGISKDSFQEKMNYIVRNDLVLGIPKMKFSVPDDCIPCKKGKQRKKSHISKSTNSIVTPLELLHMELFGPISIISIGGKSYCLVVTDDYSRF</sequence>
<comment type="caution">
    <text evidence="1">The sequence shown here is derived from an EMBL/GenBank/DDBJ whole genome shotgun (WGS) entry which is preliminary data.</text>
</comment>